<sequence>MLENTKRVPRENGAVFGCLGSDMKVYAKQTSRSKSRKRSKDNQWNGIGIFGPDFRQYPFFIDSPATIAIPTIIDRSISTLKLNPRKGVLIC</sequence>
<accession>T0F782</accession>
<name>T0F782_9LEPT</name>
<dbReference type="AlphaFoldDB" id="T0F782"/>
<evidence type="ECO:0000313" key="2">
    <source>
        <dbReference type="Proteomes" id="UP000015454"/>
    </source>
</evidence>
<organism evidence="1 2">
    <name type="scientific">Leptospira broomii serovar Hurstbridge str. 5399</name>
    <dbReference type="NCBI Taxonomy" id="1049789"/>
    <lineage>
        <taxon>Bacteria</taxon>
        <taxon>Pseudomonadati</taxon>
        <taxon>Spirochaetota</taxon>
        <taxon>Spirochaetia</taxon>
        <taxon>Leptospirales</taxon>
        <taxon>Leptospiraceae</taxon>
        <taxon>Leptospira</taxon>
    </lineage>
</organism>
<keyword evidence="2" id="KW-1185">Reference proteome</keyword>
<comment type="caution">
    <text evidence="1">The sequence shown here is derived from an EMBL/GenBank/DDBJ whole genome shotgun (WGS) entry which is preliminary data.</text>
</comment>
<evidence type="ECO:0000313" key="1">
    <source>
        <dbReference type="EMBL" id="EQA43771.1"/>
    </source>
</evidence>
<dbReference type="STRING" id="1049789.LEP1GSC050_1879"/>
<reference evidence="1" key="1">
    <citation type="submission" date="2013-05" db="EMBL/GenBank/DDBJ databases">
        <authorList>
            <person name="Harkins D.M."/>
            <person name="Durkin A.S."/>
            <person name="Brinkac L.M."/>
            <person name="Haft D.H."/>
            <person name="Selengut J.D."/>
            <person name="Sanka R."/>
            <person name="DePew J."/>
            <person name="Purushe J."/>
            <person name="Hartskeerl R.A."/>
            <person name="Ahmed A."/>
            <person name="van der Linden H."/>
            <person name="Goris M.G.A."/>
            <person name="Vinetz J.M."/>
            <person name="Sutton G.G."/>
            <person name="Nierman W.C."/>
            <person name="Fouts D.E."/>
        </authorList>
    </citation>
    <scope>NUCLEOTIDE SEQUENCE [LARGE SCALE GENOMIC DNA]</scope>
    <source>
        <strain evidence="1">5399</strain>
    </source>
</reference>
<proteinExistence type="predicted"/>
<dbReference type="Proteomes" id="UP000015454">
    <property type="component" value="Unassembled WGS sequence"/>
</dbReference>
<protein>
    <submittedName>
        <fullName evidence="1">Uncharacterized protein</fullName>
    </submittedName>
</protein>
<dbReference type="EMBL" id="AHMO02000010">
    <property type="protein sequence ID" value="EQA43771.1"/>
    <property type="molecule type" value="Genomic_DNA"/>
</dbReference>
<gene>
    <name evidence="1" type="ORF">LEP1GSC050_1879</name>
</gene>